<protein>
    <recommendedName>
        <fullName evidence="4">Ribosome-binding factor A</fullName>
    </recommendedName>
</protein>
<dbReference type="InterPro" id="IPR023799">
    <property type="entry name" value="RbfA_dom_sf"/>
</dbReference>
<evidence type="ECO:0000256" key="1">
    <source>
        <dbReference type="SAM" id="Coils"/>
    </source>
</evidence>
<dbReference type="EMBL" id="JALJOV010001256">
    <property type="protein sequence ID" value="KAK9851139.1"/>
    <property type="molecule type" value="Genomic_DNA"/>
</dbReference>
<dbReference type="Proteomes" id="UP001485043">
    <property type="component" value="Unassembled WGS sequence"/>
</dbReference>
<keyword evidence="3" id="KW-1185">Reference proteome</keyword>
<feature type="coiled-coil region" evidence="1">
    <location>
        <begin position="209"/>
        <end position="238"/>
    </location>
</feature>
<keyword evidence="1" id="KW-0175">Coiled coil</keyword>
<sequence length="239" mass="27199">MARSFSRAGCLGLRTYHALSSETFWPAICLGPCCLFQSRPSPAIAFSNSLAGSWQCRPNLRYACNSPAYCQSRDYSDHSDRDIFEWIGGLPSPASPDLLPSLDTDHRSPTDVIWPASRHQQRVASRVQTALSLAFMDSARRDLFMNKLGLCILQVRMSPDHMTAYVLWEAHEAEIETTRRALSRSIRDIRGAMARHLHAKRVPRLEFRFNTLTDAQEEVETEMERLELERQLEQLQSGS</sequence>
<reference evidence="2 3" key="1">
    <citation type="journal article" date="2024" name="Nat. Commun.">
        <title>Phylogenomics reveals the evolutionary origins of lichenization in chlorophyte algae.</title>
        <authorList>
            <person name="Puginier C."/>
            <person name="Libourel C."/>
            <person name="Otte J."/>
            <person name="Skaloud P."/>
            <person name="Haon M."/>
            <person name="Grisel S."/>
            <person name="Petersen M."/>
            <person name="Berrin J.G."/>
            <person name="Delaux P.M."/>
            <person name="Dal Grande F."/>
            <person name="Keller J."/>
        </authorList>
    </citation>
    <scope>NUCLEOTIDE SEQUENCE [LARGE SCALE GENOMIC DNA]</scope>
    <source>
        <strain evidence="2 3">SAG 2523</strain>
    </source>
</reference>
<comment type="caution">
    <text evidence="2">The sequence shown here is derived from an EMBL/GenBank/DDBJ whole genome shotgun (WGS) entry which is preliminary data.</text>
</comment>
<evidence type="ECO:0000313" key="3">
    <source>
        <dbReference type="Proteomes" id="UP001485043"/>
    </source>
</evidence>
<accession>A0AAW1SPV9</accession>
<evidence type="ECO:0008006" key="4">
    <source>
        <dbReference type="Google" id="ProtNLM"/>
    </source>
</evidence>
<dbReference type="Gene3D" id="3.30.300.20">
    <property type="match status" value="1"/>
</dbReference>
<dbReference type="InterPro" id="IPR015946">
    <property type="entry name" value="KH_dom-like_a/b"/>
</dbReference>
<dbReference type="GO" id="GO:0006364">
    <property type="term" value="P:rRNA processing"/>
    <property type="evidence" value="ECO:0007669"/>
    <property type="project" value="InterPro"/>
</dbReference>
<dbReference type="Pfam" id="PF02033">
    <property type="entry name" value="RBFA"/>
    <property type="match status" value="1"/>
</dbReference>
<evidence type="ECO:0000313" key="2">
    <source>
        <dbReference type="EMBL" id="KAK9851139.1"/>
    </source>
</evidence>
<gene>
    <name evidence="2" type="ORF">WJX84_003398</name>
</gene>
<dbReference type="AlphaFoldDB" id="A0AAW1SPV9"/>
<dbReference type="InterPro" id="IPR000238">
    <property type="entry name" value="RbfA"/>
</dbReference>
<proteinExistence type="predicted"/>
<dbReference type="SUPFAM" id="SSF89919">
    <property type="entry name" value="Ribosome-binding factor A, RbfA"/>
    <property type="match status" value="1"/>
</dbReference>
<name>A0AAW1SPV9_9CHLO</name>
<organism evidence="2 3">
    <name type="scientific">Apatococcus fuscideae</name>
    <dbReference type="NCBI Taxonomy" id="2026836"/>
    <lineage>
        <taxon>Eukaryota</taxon>
        <taxon>Viridiplantae</taxon>
        <taxon>Chlorophyta</taxon>
        <taxon>core chlorophytes</taxon>
        <taxon>Trebouxiophyceae</taxon>
        <taxon>Chlorellales</taxon>
        <taxon>Chlorellaceae</taxon>
        <taxon>Apatococcus</taxon>
    </lineage>
</organism>